<keyword evidence="1 4" id="KW-0732">Signal</keyword>
<reference evidence="6" key="1">
    <citation type="submission" date="2019-06" db="EMBL/GenBank/DDBJ databases">
        <authorList>
            <consortium name="Wellcome Sanger Institute Data Sharing"/>
        </authorList>
    </citation>
    <scope>NUCLEOTIDE SEQUENCE [LARGE SCALE GENOMIC DNA]</scope>
</reference>
<protein>
    <recommendedName>
        <fullName evidence="5">Ig-like domain-containing protein</fullName>
    </recommendedName>
</protein>
<dbReference type="SUPFAM" id="SSF48726">
    <property type="entry name" value="Immunoglobulin"/>
    <property type="match status" value="4"/>
</dbReference>
<reference evidence="6" key="3">
    <citation type="submission" date="2025-09" db="UniProtKB">
        <authorList>
            <consortium name="Ensembl"/>
        </authorList>
    </citation>
    <scope>IDENTIFICATION</scope>
</reference>
<evidence type="ECO:0000259" key="5">
    <source>
        <dbReference type="PROSITE" id="PS50835"/>
    </source>
</evidence>
<reference evidence="6" key="2">
    <citation type="submission" date="2025-08" db="UniProtKB">
        <authorList>
            <consortium name="Ensembl"/>
        </authorList>
    </citation>
    <scope>IDENTIFICATION</scope>
</reference>
<dbReference type="PANTHER" id="PTHR11481">
    <property type="entry name" value="IMMUNOGLOBULIN FC RECEPTOR"/>
    <property type="match status" value="1"/>
</dbReference>
<dbReference type="InterPro" id="IPR036179">
    <property type="entry name" value="Ig-like_dom_sf"/>
</dbReference>
<dbReference type="GO" id="GO:0006955">
    <property type="term" value="P:immune response"/>
    <property type="evidence" value="ECO:0007669"/>
    <property type="project" value="TreeGrafter"/>
</dbReference>
<dbReference type="Ensembl" id="ENSSFAT00005030381.1">
    <property type="protein sequence ID" value="ENSSFAP00005029302.1"/>
    <property type="gene ID" value="ENSSFAG00005014915.1"/>
</dbReference>
<feature type="domain" description="Ig-like" evidence="5">
    <location>
        <begin position="22"/>
        <end position="188"/>
    </location>
</feature>
<dbReference type="PANTHER" id="PTHR11481:SF64">
    <property type="entry name" value="FC RECEPTOR-LIKE PROTEIN 4"/>
    <property type="match status" value="1"/>
</dbReference>
<feature type="chain" id="PRO_5025638494" description="Ig-like domain-containing protein" evidence="4">
    <location>
        <begin position="27"/>
        <end position="478"/>
    </location>
</feature>
<dbReference type="PROSITE" id="PS50835">
    <property type="entry name" value="IG_LIKE"/>
    <property type="match status" value="2"/>
</dbReference>
<dbReference type="InterPro" id="IPR013783">
    <property type="entry name" value="Ig-like_fold"/>
</dbReference>
<evidence type="ECO:0000256" key="3">
    <source>
        <dbReference type="SAM" id="MobiDB-lite"/>
    </source>
</evidence>
<proteinExistence type="predicted"/>
<keyword evidence="2" id="KW-1015">Disulfide bond</keyword>
<dbReference type="GO" id="GO:0004888">
    <property type="term" value="F:transmembrane signaling receptor activity"/>
    <property type="evidence" value="ECO:0007669"/>
    <property type="project" value="TreeGrafter"/>
</dbReference>
<evidence type="ECO:0000256" key="4">
    <source>
        <dbReference type="SAM" id="SignalP"/>
    </source>
</evidence>
<evidence type="ECO:0000256" key="1">
    <source>
        <dbReference type="ARBA" id="ARBA00022729"/>
    </source>
</evidence>
<accession>A0A672HJR6</accession>
<feature type="region of interest" description="Disordered" evidence="3">
    <location>
        <begin position="355"/>
        <end position="408"/>
    </location>
</feature>
<feature type="signal peptide" evidence="4">
    <location>
        <begin position="1"/>
        <end position="26"/>
    </location>
</feature>
<feature type="domain" description="Ig-like" evidence="5">
    <location>
        <begin position="281"/>
        <end position="360"/>
    </location>
</feature>
<sequence length="478" mass="50810">MEGRRVLQLLCLTFTLISTTLPSLQGLTVSPSRSQFLKRESVSLSCEEDGWTVWRKNSREQRSSCGDGWGEAAGSSCNITGLYPRDSGVYWCESREGAAGSSINITVADTVVLQSPVLPVMEGQDVTLGCRTSAPSTLSASFFKDGVFIGTESTGHMTLRHVSRSAEGLYRCSFRGVGESPPSWISVSGVKVKTASVGLTVSPSRSQFLKRDSVSLSCEEDGWTVWRKNSRRQRSSCKDGWGKPAGSSCNITGIYPLDSGVYWCESREGAAGSSINITVADTVVLQSPVLPVMEGQDVTLGCRTSAPSTLSAEFFKDGVSIGTESTGHMTLRHVSRSAEGLYRCSFRGVGESPPSWISVSGNHKTDPPPGSSSDPPPGSSSDPPPGSSSDPPPGSSSDPPPGSPRPGSPGAEFRVFCHLVVFCPYFISTLLMVSIYRGRAKGDSVPVSMVTAGEVQASQGLDEDYDDVMAAVSTEHHF</sequence>
<dbReference type="InterPro" id="IPR003598">
    <property type="entry name" value="Ig_sub2"/>
</dbReference>
<dbReference type="GO" id="GO:0009897">
    <property type="term" value="C:external side of plasma membrane"/>
    <property type="evidence" value="ECO:0007669"/>
    <property type="project" value="TreeGrafter"/>
</dbReference>
<dbReference type="InParanoid" id="A0A672HJR6"/>
<evidence type="ECO:0000313" key="6">
    <source>
        <dbReference type="Ensembl" id="ENSSFAP00005029302.1"/>
    </source>
</evidence>
<dbReference type="SMART" id="SM00409">
    <property type="entry name" value="IG"/>
    <property type="match status" value="4"/>
</dbReference>
<organism evidence="6 7">
    <name type="scientific">Salarias fasciatus</name>
    <name type="common">Jewelled blenny</name>
    <name type="synonym">Blennius fasciatus</name>
    <dbReference type="NCBI Taxonomy" id="181472"/>
    <lineage>
        <taxon>Eukaryota</taxon>
        <taxon>Metazoa</taxon>
        <taxon>Chordata</taxon>
        <taxon>Craniata</taxon>
        <taxon>Vertebrata</taxon>
        <taxon>Euteleostomi</taxon>
        <taxon>Actinopterygii</taxon>
        <taxon>Neopterygii</taxon>
        <taxon>Teleostei</taxon>
        <taxon>Neoteleostei</taxon>
        <taxon>Acanthomorphata</taxon>
        <taxon>Ovalentaria</taxon>
        <taxon>Blenniimorphae</taxon>
        <taxon>Blenniiformes</taxon>
        <taxon>Blennioidei</taxon>
        <taxon>Blenniidae</taxon>
        <taxon>Salariinae</taxon>
        <taxon>Salarias</taxon>
    </lineage>
</organism>
<evidence type="ECO:0000256" key="2">
    <source>
        <dbReference type="ARBA" id="ARBA00023157"/>
    </source>
</evidence>
<name>A0A672HJR6_SALFA</name>
<dbReference type="Gene3D" id="2.60.40.10">
    <property type="entry name" value="Immunoglobulins"/>
    <property type="match status" value="4"/>
</dbReference>
<dbReference type="InterPro" id="IPR007110">
    <property type="entry name" value="Ig-like_dom"/>
</dbReference>
<feature type="compositionally biased region" description="Pro residues" evidence="3">
    <location>
        <begin position="367"/>
        <end position="407"/>
    </location>
</feature>
<dbReference type="GO" id="GO:0007166">
    <property type="term" value="P:cell surface receptor signaling pathway"/>
    <property type="evidence" value="ECO:0007669"/>
    <property type="project" value="TreeGrafter"/>
</dbReference>
<dbReference type="InterPro" id="IPR050488">
    <property type="entry name" value="Ig_Fc_receptor"/>
</dbReference>
<dbReference type="SMART" id="SM00408">
    <property type="entry name" value="IGc2"/>
    <property type="match status" value="3"/>
</dbReference>
<dbReference type="Proteomes" id="UP000472267">
    <property type="component" value="Chromosome 3"/>
</dbReference>
<dbReference type="AlphaFoldDB" id="A0A672HJR6"/>
<dbReference type="InterPro" id="IPR003599">
    <property type="entry name" value="Ig_sub"/>
</dbReference>
<keyword evidence="7" id="KW-1185">Reference proteome</keyword>
<evidence type="ECO:0000313" key="7">
    <source>
        <dbReference type="Proteomes" id="UP000472267"/>
    </source>
</evidence>